<dbReference type="KEGG" id="sulg:FJR48_00320"/>
<reference evidence="2 3" key="1">
    <citation type="submission" date="2019-09" db="EMBL/GenBank/DDBJ databases">
        <title>Sulfurimonas gotlandica sp. nov., a chemoautotrophic and psychrotolerant epsilonproteobacterium isolated from a pelagic redoxcline, and an emended description of the genus Sulfurimonas.</title>
        <authorList>
            <person name="Wang S."/>
            <person name="Jiang L."/>
            <person name="Shao S."/>
        </authorList>
    </citation>
    <scope>NUCLEOTIDE SEQUENCE [LARGE SCALE GENOMIC DNA]</scope>
    <source>
        <strain evidence="2 3">GYSZ_1</strain>
    </source>
</reference>
<evidence type="ECO:0000256" key="1">
    <source>
        <dbReference type="SAM" id="SignalP"/>
    </source>
</evidence>
<protein>
    <recommendedName>
        <fullName evidence="4">EF-hand domain-containing protein</fullName>
    </recommendedName>
</protein>
<proteinExistence type="predicted"/>
<keyword evidence="1" id="KW-0732">Signal</keyword>
<dbReference type="EMBL" id="CP043617">
    <property type="protein sequence ID" value="QFR48247.1"/>
    <property type="molecule type" value="Genomic_DNA"/>
</dbReference>
<feature type="signal peptide" evidence="1">
    <location>
        <begin position="1"/>
        <end position="23"/>
    </location>
</feature>
<dbReference type="RefSeq" id="WP_152306190.1">
    <property type="nucleotide sequence ID" value="NZ_CP043617.1"/>
</dbReference>
<evidence type="ECO:0008006" key="4">
    <source>
        <dbReference type="Google" id="ProtNLM"/>
    </source>
</evidence>
<organism evidence="2 3">
    <name type="scientific">Sulfurimonas lithotrophica</name>
    <dbReference type="NCBI Taxonomy" id="2590022"/>
    <lineage>
        <taxon>Bacteria</taxon>
        <taxon>Pseudomonadati</taxon>
        <taxon>Campylobacterota</taxon>
        <taxon>Epsilonproteobacteria</taxon>
        <taxon>Campylobacterales</taxon>
        <taxon>Sulfurimonadaceae</taxon>
        <taxon>Sulfurimonas</taxon>
    </lineage>
</organism>
<evidence type="ECO:0000313" key="2">
    <source>
        <dbReference type="EMBL" id="QFR48247.1"/>
    </source>
</evidence>
<gene>
    <name evidence="2" type="ORF">FJR48_00320</name>
</gene>
<dbReference type="AlphaFoldDB" id="A0A5P8NXV7"/>
<evidence type="ECO:0000313" key="3">
    <source>
        <dbReference type="Proteomes" id="UP000326944"/>
    </source>
</evidence>
<feature type="chain" id="PRO_5025023706" description="EF-hand domain-containing protein" evidence="1">
    <location>
        <begin position="24"/>
        <end position="211"/>
    </location>
</feature>
<keyword evidence="3" id="KW-1185">Reference proteome</keyword>
<accession>A0A5P8NXV7</accession>
<sequence length="211" mass="22471">MLKKIFSISLLTSALIFSGCGSADSEGETRLETQDAIDTGNYAVAIAALEAKLVKTDEDYLQLASAYMGQAGFSFTELISIMNQSTSGNTEAFASFFESVKDNSKTQSLEYLDDAIDSYSAISDQTDDVKLYLGLAYITKATVVVGSLNNVADVNASTAALLSDGIDAVEAAAPTEVEDDVIEFRNEIDTSVDGVISESELETYLTNEGLI</sequence>
<dbReference type="PROSITE" id="PS51257">
    <property type="entry name" value="PROKAR_LIPOPROTEIN"/>
    <property type="match status" value="1"/>
</dbReference>
<dbReference type="Proteomes" id="UP000326944">
    <property type="component" value="Chromosome"/>
</dbReference>
<name>A0A5P8NXV7_9BACT</name>
<dbReference type="OrthoDB" id="6214801at2"/>